<proteinExistence type="predicted"/>
<dbReference type="AlphaFoldDB" id="A0A8D8X248"/>
<name>A0A8D8X248_9HEMI</name>
<dbReference type="EMBL" id="HBUF01247195">
    <property type="protein sequence ID" value="CAG6678830.1"/>
    <property type="molecule type" value="Transcribed_RNA"/>
</dbReference>
<keyword evidence="1" id="KW-0472">Membrane</keyword>
<keyword evidence="2" id="KW-0732">Signal</keyword>
<evidence type="ECO:0000256" key="1">
    <source>
        <dbReference type="SAM" id="Phobius"/>
    </source>
</evidence>
<keyword evidence="1" id="KW-1133">Transmembrane helix</keyword>
<reference evidence="3" key="1">
    <citation type="submission" date="2021-05" db="EMBL/GenBank/DDBJ databases">
        <authorList>
            <person name="Alioto T."/>
            <person name="Alioto T."/>
            <person name="Gomez Garrido J."/>
        </authorList>
    </citation>
    <scope>NUCLEOTIDE SEQUENCE</scope>
</reference>
<feature type="chain" id="PRO_5034057617" evidence="2">
    <location>
        <begin position="19"/>
        <end position="105"/>
    </location>
</feature>
<organism evidence="3">
    <name type="scientific">Cacopsylla melanoneura</name>
    <dbReference type="NCBI Taxonomy" id="428564"/>
    <lineage>
        <taxon>Eukaryota</taxon>
        <taxon>Metazoa</taxon>
        <taxon>Ecdysozoa</taxon>
        <taxon>Arthropoda</taxon>
        <taxon>Hexapoda</taxon>
        <taxon>Insecta</taxon>
        <taxon>Pterygota</taxon>
        <taxon>Neoptera</taxon>
        <taxon>Paraneoptera</taxon>
        <taxon>Hemiptera</taxon>
        <taxon>Sternorrhyncha</taxon>
        <taxon>Psylloidea</taxon>
        <taxon>Psyllidae</taxon>
        <taxon>Psyllinae</taxon>
        <taxon>Cacopsylla</taxon>
    </lineage>
</organism>
<protein>
    <submittedName>
        <fullName evidence="3">Uncharacterized protein</fullName>
    </submittedName>
</protein>
<keyword evidence="1" id="KW-0812">Transmembrane</keyword>
<feature type="transmembrane region" description="Helical" evidence="1">
    <location>
        <begin position="28"/>
        <end position="49"/>
    </location>
</feature>
<sequence length="105" mass="11822">MPISATSFFILSIHLSLGLPLDLRSLSSSRIILFGILSSSILATCPAYFNLLSFKTCTILGAAYFISISLFFKLRHRWVIGSRIGPYILRRTFLSKMRNLFSSLN</sequence>
<feature type="signal peptide" evidence="2">
    <location>
        <begin position="1"/>
        <end position="18"/>
    </location>
</feature>
<evidence type="ECO:0000256" key="2">
    <source>
        <dbReference type="SAM" id="SignalP"/>
    </source>
</evidence>
<evidence type="ECO:0000313" key="3">
    <source>
        <dbReference type="EMBL" id="CAG6678830.1"/>
    </source>
</evidence>
<accession>A0A8D8X248</accession>